<evidence type="ECO:0000313" key="2">
    <source>
        <dbReference type="Proteomes" id="UP000000377"/>
    </source>
</evidence>
<protein>
    <submittedName>
        <fullName evidence="1">Phage minor capsid protein</fullName>
    </submittedName>
</protein>
<dbReference type="PATRIC" id="fig|749414.3.peg.2523"/>
<name>D7BX10_STRBB</name>
<proteinExistence type="predicted"/>
<dbReference type="eggNOG" id="ENOG502ZAJT">
    <property type="taxonomic scope" value="Bacteria"/>
</dbReference>
<dbReference type="KEGG" id="sbh:SBI_02434"/>
<sequence length="105" mass="11240">MVTRKKKAGYARHPLADMLQIDAAQFGSRNTPTRPRVEFGDGVAESEQTTATTLDLLNRAGAVPTVTKVKILRPEWDDTAVKAEADAILAETGAGAPDPMQSLYG</sequence>
<accession>D7BX10</accession>
<dbReference type="AlphaFoldDB" id="D7BX10"/>
<dbReference type="Proteomes" id="UP000000377">
    <property type="component" value="Chromosome"/>
</dbReference>
<reference evidence="1 2" key="1">
    <citation type="journal article" date="2010" name="J. Bacteriol.">
        <title>Genome sequence of the milbemycin-producing bacterium Streptomyces bingchenggensis.</title>
        <authorList>
            <person name="Wang X.J."/>
            <person name="Yan Y.J."/>
            <person name="Zhang B."/>
            <person name="An J."/>
            <person name="Wang J.J."/>
            <person name="Tian J."/>
            <person name="Jiang L."/>
            <person name="Chen Y.H."/>
            <person name="Huang S.X."/>
            <person name="Yin M."/>
            <person name="Zhang J."/>
            <person name="Gao A.L."/>
            <person name="Liu C.X."/>
            <person name="Zhu Z.X."/>
            <person name="Xiang W.S."/>
        </authorList>
    </citation>
    <scope>NUCLEOTIDE SEQUENCE [LARGE SCALE GENOMIC DNA]</scope>
    <source>
        <strain evidence="1 2">BCW-1</strain>
    </source>
</reference>
<dbReference type="EMBL" id="CP002047">
    <property type="protein sequence ID" value="ADI05555.1"/>
    <property type="molecule type" value="Genomic_DNA"/>
</dbReference>
<dbReference type="HOGENOM" id="CLU_2234970_0_0_11"/>
<evidence type="ECO:0000313" key="1">
    <source>
        <dbReference type="EMBL" id="ADI05555.1"/>
    </source>
</evidence>
<keyword evidence="2" id="KW-1185">Reference proteome</keyword>
<gene>
    <name evidence="1" type="ordered locus">SBI_02434</name>
</gene>
<organism evidence="1 2">
    <name type="scientific">Streptomyces bingchenggensis (strain BCW-1)</name>
    <dbReference type="NCBI Taxonomy" id="749414"/>
    <lineage>
        <taxon>Bacteria</taxon>
        <taxon>Bacillati</taxon>
        <taxon>Actinomycetota</taxon>
        <taxon>Actinomycetes</taxon>
        <taxon>Kitasatosporales</taxon>
        <taxon>Streptomycetaceae</taxon>
        <taxon>Streptomyces</taxon>
    </lineage>
</organism>
<dbReference type="RefSeq" id="WP_014175032.1">
    <property type="nucleotide sequence ID" value="NC_016582.1"/>
</dbReference>